<dbReference type="Gramene" id="Zm00001eb174940_T001">
    <property type="protein sequence ID" value="Zm00001eb174940_P001"/>
    <property type="gene ID" value="Zm00001eb174940"/>
</dbReference>
<feature type="region of interest" description="Disordered" evidence="1">
    <location>
        <begin position="1"/>
        <end position="61"/>
    </location>
</feature>
<dbReference type="AlphaFoldDB" id="A0A804NP11"/>
<reference evidence="2" key="3">
    <citation type="submission" date="2021-05" db="UniProtKB">
        <authorList>
            <consortium name="EnsemblPlants"/>
        </authorList>
    </citation>
    <scope>IDENTIFICATION</scope>
    <source>
        <strain evidence="2">cv. B73</strain>
    </source>
</reference>
<organism evidence="2 3">
    <name type="scientific">Zea mays</name>
    <name type="common">Maize</name>
    <dbReference type="NCBI Taxonomy" id="4577"/>
    <lineage>
        <taxon>Eukaryota</taxon>
        <taxon>Viridiplantae</taxon>
        <taxon>Streptophyta</taxon>
        <taxon>Embryophyta</taxon>
        <taxon>Tracheophyta</taxon>
        <taxon>Spermatophyta</taxon>
        <taxon>Magnoliopsida</taxon>
        <taxon>Liliopsida</taxon>
        <taxon>Poales</taxon>
        <taxon>Poaceae</taxon>
        <taxon>PACMAD clade</taxon>
        <taxon>Panicoideae</taxon>
        <taxon>Andropogonodae</taxon>
        <taxon>Andropogoneae</taxon>
        <taxon>Tripsacinae</taxon>
        <taxon>Zea</taxon>
    </lineage>
</organism>
<reference evidence="2" key="2">
    <citation type="submission" date="2019-07" db="EMBL/GenBank/DDBJ databases">
        <authorList>
            <person name="Seetharam A."/>
            <person name="Woodhouse M."/>
            <person name="Cannon E."/>
        </authorList>
    </citation>
    <scope>NUCLEOTIDE SEQUENCE [LARGE SCALE GENOMIC DNA]</scope>
    <source>
        <strain evidence="2">cv. B73</strain>
    </source>
</reference>
<reference evidence="3" key="1">
    <citation type="journal article" date="2009" name="Science">
        <title>The B73 maize genome: complexity, diversity, and dynamics.</title>
        <authorList>
            <person name="Schnable P.S."/>
            <person name="Ware D."/>
            <person name="Fulton R.S."/>
            <person name="Stein J.C."/>
            <person name="Wei F."/>
            <person name="Pasternak S."/>
            <person name="Liang C."/>
            <person name="Zhang J."/>
            <person name="Fulton L."/>
            <person name="Graves T.A."/>
            <person name="Minx P."/>
            <person name="Reily A.D."/>
            <person name="Courtney L."/>
            <person name="Kruchowski S.S."/>
            <person name="Tomlinson C."/>
            <person name="Strong C."/>
            <person name="Delehaunty K."/>
            <person name="Fronick C."/>
            <person name="Courtney B."/>
            <person name="Rock S.M."/>
            <person name="Belter E."/>
            <person name="Du F."/>
            <person name="Kim K."/>
            <person name="Abbott R.M."/>
            <person name="Cotton M."/>
            <person name="Levy A."/>
            <person name="Marchetto P."/>
            <person name="Ochoa K."/>
            <person name="Jackson S.M."/>
            <person name="Gillam B."/>
            <person name="Chen W."/>
            <person name="Yan L."/>
            <person name="Higginbotham J."/>
            <person name="Cardenas M."/>
            <person name="Waligorski J."/>
            <person name="Applebaum E."/>
            <person name="Phelps L."/>
            <person name="Falcone J."/>
            <person name="Kanchi K."/>
            <person name="Thane T."/>
            <person name="Scimone A."/>
            <person name="Thane N."/>
            <person name="Henke J."/>
            <person name="Wang T."/>
            <person name="Ruppert J."/>
            <person name="Shah N."/>
            <person name="Rotter K."/>
            <person name="Hodges J."/>
            <person name="Ingenthron E."/>
            <person name="Cordes M."/>
            <person name="Kohlberg S."/>
            <person name="Sgro J."/>
            <person name="Delgado B."/>
            <person name="Mead K."/>
            <person name="Chinwalla A."/>
            <person name="Leonard S."/>
            <person name="Crouse K."/>
            <person name="Collura K."/>
            <person name="Kudrna D."/>
            <person name="Currie J."/>
            <person name="He R."/>
            <person name="Angelova A."/>
            <person name="Rajasekar S."/>
            <person name="Mueller T."/>
            <person name="Lomeli R."/>
            <person name="Scara G."/>
            <person name="Ko A."/>
            <person name="Delaney K."/>
            <person name="Wissotski M."/>
            <person name="Lopez G."/>
            <person name="Campos D."/>
            <person name="Braidotti M."/>
            <person name="Ashley E."/>
            <person name="Golser W."/>
            <person name="Kim H."/>
            <person name="Lee S."/>
            <person name="Lin J."/>
            <person name="Dujmic Z."/>
            <person name="Kim W."/>
            <person name="Talag J."/>
            <person name="Zuccolo A."/>
            <person name="Fan C."/>
            <person name="Sebastian A."/>
            <person name="Kramer M."/>
            <person name="Spiegel L."/>
            <person name="Nascimento L."/>
            <person name="Zutavern T."/>
            <person name="Miller B."/>
            <person name="Ambroise C."/>
            <person name="Muller S."/>
            <person name="Spooner W."/>
            <person name="Narechania A."/>
            <person name="Ren L."/>
            <person name="Wei S."/>
            <person name="Kumari S."/>
            <person name="Faga B."/>
            <person name="Levy M.J."/>
            <person name="McMahan L."/>
            <person name="Van Buren P."/>
            <person name="Vaughn M.W."/>
            <person name="Ying K."/>
            <person name="Yeh C.-T."/>
            <person name="Emrich S.J."/>
            <person name="Jia Y."/>
            <person name="Kalyanaraman A."/>
            <person name="Hsia A.-P."/>
            <person name="Barbazuk W.B."/>
            <person name="Baucom R.S."/>
            <person name="Brutnell T.P."/>
            <person name="Carpita N.C."/>
            <person name="Chaparro C."/>
            <person name="Chia J.-M."/>
            <person name="Deragon J.-M."/>
            <person name="Estill J.C."/>
            <person name="Fu Y."/>
            <person name="Jeddeloh J.A."/>
            <person name="Han Y."/>
            <person name="Lee H."/>
            <person name="Li P."/>
            <person name="Lisch D.R."/>
            <person name="Liu S."/>
            <person name="Liu Z."/>
            <person name="Nagel D.H."/>
            <person name="McCann M.C."/>
            <person name="SanMiguel P."/>
            <person name="Myers A.M."/>
            <person name="Nettleton D."/>
            <person name="Nguyen J."/>
            <person name="Penning B.W."/>
            <person name="Ponnala L."/>
            <person name="Schneider K.L."/>
            <person name="Schwartz D.C."/>
            <person name="Sharma A."/>
            <person name="Soderlund C."/>
            <person name="Springer N.M."/>
            <person name="Sun Q."/>
            <person name="Wang H."/>
            <person name="Waterman M."/>
            <person name="Westerman R."/>
            <person name="Wolfgruber T.K."/>
            <person name="Yang L."/>
            <person name="Yu Y."/>
            <person name="Zhang L."/>
            <person name="Zhou S."/>
            <person name="Zhu Q."/>
            <person name="Bennetzen J.L."/>
            <person name="Dawe R.K."/>
            <person name="Jiang J."/>
            <person name="Jiang N."/>
            <person name="Presting G.G."/>
            <person name="Wessler S.R."/>
            <person name="Aluru S."/>
            <person name="Martienssen R.A."/>
            <person name="Clifton S.W."/>
            <person name="McCombie W.R."/>
            <person name="Wing R.A."/>
            <person name="Wilson R.K."/>
        </authorList>
    </citation>
    <scope>NUCLEOTIDE SEQUENCE [LARGE SCALE GENOMIC DNA]</scope>
    <source>
        <strain evidence="3">cv. B73</strain>
    </source>
</reference>
<dbReference type="FunCoup" id="A0A804NP11">
    <property type="interactions" value="667"/>
</dbReference>
<evidence type="ECO:0000313" key="2">
    <source>
        <dbReference type="EnsemblPlants" id="Zm00001eb174940_P001"/>
    </source>
</evidence>
<accession>A0A804NP11</accession>
<dbReference type="InParanoid" id="A0A804NP11"/>
<proteinExistence type="predicted"/>
<protein>
    <submittedName>
        <fullName evidence="2">Uncharacterized protein</fullName>
    </submittedName>
</protein>
<sequence>MKSHRAGGNRSPIPSTGAQPRSPSTDLVLTFHTRRAGSADPHLQPRSPLSSDSPAPPSSSIALRVCNSQSHLRRVCQPVVSRLDHVVAEASRAAGGRSRGSGAGRTAVWDTESSLYDSYELAAVRRLLDKRLLALRDAEETRGKGRQLVVVPVVSSRGVHHRRKATLRALFRAVATCAAPPRQAPPLACACAAGMVHDHQGGSAVEPEDLPSHEY</sequence>
<dbReference type="PANTHER" id="PTHR33978:SF29">
    <property type="entry name" value="OS01G0621500 PROTEIN"/>
    <property type="match status" value="1"/>
</dbReference>
<dbReference type="Proteomes" id="UP000007305">
    <property type="component" value="Chromosome 4"/>
</dbReference>
<keyword evidence="3" id="KW-1185">Reference proteome</keyword>
<dbReference type="EnsemblPlants" id="Zm00001eb174940_T001">
    <property type="protein sequence ID" value="Zm00001eb174940_P001"/>
    <property type="gene ID" value="Zm00001eb174940"/>
</dbReference>
<evidence type="ECO:0000313" key="3">
    <source>
        <dbReference type="Proteomes" id="UP000007305"/>
    </source>
</evidence>
<evidence type="ECO:0000256" key="1">
    <source>
        <dbReference type="SAM" id="MobiDB-lite"/>
    </source>
</evidence>
<feature type="compositionally biased region" description="Polar residues" evidence="1">
    <location>
        <begin position="12"/>
        <end position="27"/>
    </location>
</feature>
<dbReference type="PANTHER" id="PTHR33978">
    <property type="entry name" value="SERINE/THREONINE-KINASE"/>
    <property type="match status" value="1"/>
</dbReference>
<name>A0A804NP11_MAIZE</name>